<reference evidence="4 5" key="1">
    <citation type="submission" date="2023-10" db="EMBL/GenBank/DDBJ databases">
        <authorList>
            <person name="Maclean D."/>
            <person name="Macfadyen A."/>
        </authorList>
    </citation>
    <scope>NUCLEOTIDE SEQUENCE [LARGE SCALE GENOMIC DNA]</scope>
</reference>
<evidence type="ECO:0000259" key="3">
    <source>
        <dbReference type="PROSITE" id="PS50280"/>
    </source>
</evidence>
<dbReference type="SMART" id="SM00317">
    <property type="entry name" value="SET"/>
    <property type="match status" value="1"/>
</dbReference>
<comment type="caution">
    <text evidence="4">The sequence shown here is derived from an EMBL/GenBank/DDBJ whole genome shotgun (WGS) entry which is preliminary data.</text>
</comment>
<evidence type="ECO:0000313" key="5">
    <source>
        <dbReference type="Proteomes" id="UP001314263"/>
    </source>
</evidence>
<dbReference type="PANTHER" id="PTHR23159">
    <property type="entry name" value="CENTROSOMAL PROTEIN 2"/>
    <property type="match status" value="1"/>
</dbReference>
<dbReference type="AlphaFoldDB" id="A0AAV1IN98"/>
<feature type="coiled-coil region" evidence="1">
    <location>
        <begin position="251"/>
        <end position="373"/>
    </location>
</feature>
<dbReference type="EMBL" id="CAUYUE010000017">
    <property type="protein sequence ID" value="CAK0787595.1"/>
    <property type="molecule type" value="Genomic_DNA"/>
</dbReference>
<feature type="compositionally biased region" description="Basic residues" evidence="2">
    <location>
        <begin position="1027"/>
        <end position="1039"/>
    </location>
</feature>
<feature type="region of interest" description="Disordered" evidence="2">
    <location>
        <begin position="711"/>
        <end position="775"/>
    </location>
</feature>
<dbReference type="InterPro" id="IPR001214">
    <property type="entry name" value="SET_dom"/>
</dbReference>
<feature type="region of interest" description="Disordered" evidence="2">
    <location>
        <begin position="633"/>
        <end position="667"/>
    </location>
</feature>
<evidence type="ECO:0000256" key="2">
    <source>
        <dbReference type="SAM" id="MobiDB-lite"/>
    </source>
</evidence>
<dbReference type="PROSITE" id="PS50280">
    <property type="entry name" value="SET"/>
    <property type="match status" value="1"/>
</dbReference>
<evidence type="ECO:0000313" key="4">
    <source>
        <dbReference type="EMBL" id="CAK0787595.1"/>
    </source>
</evidence>
<feature type="compositionally biased region" description="Low complexity" evidence="2">
    <location>
        <begin position="811"/>
        <end position="823"/>
    </location>
</feature>
<dbReference type="Gene3D" id="2.170.270.10">
    <property type="entry name" value="SET domain"/>
    <property type="match status" value="1"/>
</dbReference>
<evidence type="ECO:0000256" key="1">
    <source>
        <dbReference type="SAM" id="Coils"/>
    </source>
</evidence>
<keyword evidence="5" id="KW-1185">Reference proteome</keyword>
<dbReference type="InterPro" id="IPR046341">
    <property type="entry name" value="SET_dom_sf"/>
</dbReference>
<name>A0AAV1IN98_9CHLO</name>
<dbReference type="Proteomes" id="UP001314263">
    <property type="component" value="Unassembled WGS sequence"/>
</dbReference>
<dbReference type="PANTHER" id="PTHR23159:SF31">
    <property type="entry name" value="CENTROSOME-ASSOCIATED PROTEIN CEP250 ISOFORM X1"/>
    <property type="match status" value="1"/>
</dbReference>
<feature type="compositionally biased region" description="Polar residues" evidence="2">
    <location>
        <begin position="832"/>
        <end position="846"/>
    </location>
</feature>
<feature type="compositionally biased region" description="Gly residues" evidence="2">
    <location>
        <begin position="1003"/>
        <end position="1017"/>
    </location>
</feature>
<protein>
    <recommendedName>
        <fullName evidence="3">SET domain-containing protein</fullName>
    </recommendedName>
</protein>
<feature type="coiled-coil region" evidence="1">
    <location>
        <begin position="449"/>
        <end position="476"/>
    </location>
</feature>
<proteinExistence type="predicted"/>
<accession>A0AAV1IN98</accession>
<keyword evidence="1" id="KW-0175">Coiled coil</keyword>
<gene>
    <name evidence="4" type="ORF">CVIRNUC_010817</name>
</gene>
<sequence length="1066" mass="117356">MFCRRLFHRVFADTSAAPAVTTTRIEEFTLQKRDMILCQDPEDWVTGATSKQEQLIRKQIHQYSRSGPAGRRRHTEALVEGYYIQDESHPAMRHNKSVLQPFNIRRGTERGLRAKVDLEPGRLLGTYNGEVCLQSEYNESRAYDLTMGDNLKDDKTKDLWTGDSGGDPAKELVVVSNVAMNCLAFINDPTGSMHRPNVAVVTAWCKEKYEISLFFFVWPDKVQAGEELWLDYRYDFRKHILVDEPHRMQTIIDKIHQIEVLEQQLEGSQENVAALSESVEQLQQQLMEHQARSQQWQSEADTFQVDLLGRLERKDQEHADLTADLDKELKAKERLSDERTTWREGYDERSSEIKRLEEKLRQAESKRDRTIQSAAGRIVQIRDETNFDLESMRSQLQAVQSAHRGPQRQTVDATAMLRAQLEAKQEEFLRAKGMAARIELALFNAKTDHQGVAAEAAEARQACQQLQAQLTACMADCEMAKDLGAHASSAAERSAAEAAASMSEAQQLRSANMQLHTRLAAQQDALRRACEQQSAEQRQREAEDAGNKRLLERITTMQGDLHGARTAAHQANLESRRLSIKAAKQEACVHVRDQVLGCLSRALRSAVPLDASADLRACVDMLISLCAGAEEEGSGGSGVHIGDEQSVPDPEVTAARDEEDSLPDSLADINQEEVSIFRTAAGSGHARDAAEEETSGPVQSAFAEVELRPGNSNWAAPLNSPTFSSEHMQPLSAKEWPQPSMKPDSSPLLKSEALNNSSERPIGGRDFNTRSTLDSAGNKQNMEMQQHRHDKAVIAQQQIGAASGEPRGNLTCSSSTSNTSTSSRNRKRSCSYSISSGSKRSPQRASPASPRYAPGKSLKQHLQLVAAPPYHQPFPGPPKQYQARDACQSNLQSWAPLRQSAVQEHRMGKASALTVQSAQSEGWLGVQGPLTFEPPQITQTNFADRCSPGRGPAITGSNGFGHGWATDDLRQHGQSMAWAPAPAQPTGLTSAAGPYNSGLGGGGRSGLGGGAGSGWAPGAGNPWARTKMTRGQKKAKKRRQGAEMKRAWAQVVAERAVIEEGAEQME</sequence>
<feature type="region of interest" description="Disordered" evidence="2">
    <location>
        <begin position="1003"/>
        <end position="1046"/>
    </location>
</feature>
<dbReference type="SUPFAM" id="SSF82199">
    <property type="entry name" value="SET domain"/>
    <property type="match status" value="1"/>
</dbReference>
<feature type="compositionally biased region" description="Polar residues" evidence="2">
    <location>
        <begin position="711"/>
        <end position="727"/>
    </location>
</feature>
<feature type="domain" description="SET" evidence="3">
    <location>
        <begin position="90"/>
        <end position="233"/>
    </location>
</feature>
<feature type="region of interest" description="Disordered" evidence="2">
    <location>
        <begin position="802"/>
        <end position="857"/>
    </location>
</feature>
<organism evidence="4 5">
    <name type="scientific">Coccomyxa viridis</name>
    <dbReference type="NCBI Taxonomy" id="1274662"/>
    <lineage>
        <taxon>Eukaryota</taxon>
        <taxon>Viridiplantae</taxon>
        <taxon>Chlorophyta</taxon>
        <taxon>core chlorophytes</taxon>
        <taxon>Trebouxiophyceae</taxon>
        <taxon>Trebouxiophyceae incertae sedis</taxon>
        <taxon>Coccomyxaceae</taxon>
        <taxon>Coccomyxa</taxon>
    </lineage>
</organism>